<evidence type="ECO:0000313" key="3">
    <source>
        <dbReference type="Proteomes" id="UP000214646"/>
    </source>
</evidence>
<dbReference type="AlphaFoldDB" id="A0A225EDW9"/>
<keyword evidence="1" id="KW-0812">Transmembrane</keyword>
<reference evidence="3" key="1">
    <citation type="submission" date="2017-06" db="EMBL/GenBank/DDBJ databases">
        <title>Genome analysis of Fimbriiglobus ruber SP5, the first member of the order Planctomycetales with confirmed chitinolytic capability.</title>
        <authorList>
            <person name="Ravin N.V."/>
            <person name="Rakitin A.L."/>
            <person name="Ivanova A.A."/>
            <person name="Beletsky A.V."/>
            <person name="Kulichevskaya I.S."/>
            <person name="Mardanov A.V."/>
            <person name="Dedysh S.N."/>
        </authorList>
    </citation>
    <scope>NUCLEOTIDE SEQUENCE [LARGE SCALE GENOMIC DNA]</scope>
    <source>
        <strain evidence="3">SP5</strain>
    </source>
</reference>
<keyword evidence="1" id="KW-0472">Membrane</keyword>
<protein>
    <submittedName>
        <fullName evidence="2">Uncharacterized protein</fullName>
    </submittedName>
</protein>
<dbReference type="Proteomes" id="UP000214646">
    <property type="component" value="Unassembled WGS sequence"/>
</dbReference>
<feature type="transmembrane region" description="Helical" evidence="1">
    <location>
        <begin position="65"/>
        <end position="83"/>
    </location>
</feature>
<organism evidence="2 3">
    <name type="scientific">Fimbriiglobus ruber</name>
    <dbReference type="NCBI Taxonomy" id="1908690"/>
    <lineage>
        <taxon>Bacteria</taxon>
        <taxon>Pseudomonadati</taxon>
        <taxon>Planctomycetota</taxon>
        <taxon>Planctomycetia</taxon>
        <taxon>Gemmatales</taxon>
        <taxon>Gemmataceae</taxon>
        <taxon>Fimbriiglobus</taxon>
    </lineage>
</organism>
<proteinExistence type="predicted"/>
<accession>A0A225EDW9</accession>
<gene>
    <name evidence="2" type="ORF">FRUB_00294</name>
</gene>
<evidence type="ECO:0000256" key="1">
    <source>
        <dbReference type="SAM" id="Phobius"/>
    </source>
</evidence>
<dbReference type="EMBL" id="NIDE01000001">
    <property type="protein sequence ID" value="OWK46595.1"/>
    <property type="molecule type" value="Genomic_DNA"/>
</dbReference>
<name>A0A225EDW9_9BACT</name>
<feature type="transmembrane region" description="Helical" evidence="1">
    <location>
        <begin position="36"/>
        <end position="53"/>
    </location>
</feature>
<dbReference type="RefSeq" id="WP_088251803.1">
    <property type="nucleotide sequence ID" value="NZ_NIDE01000001.1"/>
</dbReference>
<keyword evidence="1" id="KW-1133">Transmembrane helix</keyword>
<keyword evidence="3" id="KW-1185">Reference proteome</keyword>
<comment type="caution">
    <text evidence="2">The sequence shown here is derived from an EMBL/GenBank/DDBJ whole genome shotgun (WGS) entry which is preliminary data.</text>
</comment>
<evidence type="ECO:0000313" key="2">
    <source>
        <dbReference type="EMBL" id="OWK46595.1"/>
    </source>
</evidence>
<sequence length="101" mass="11599">MSNQTEIVTDVHLETDRGQIILDVTKTDDVATKADLLFVAAQLSMLWACFGFYCAEHTTSTGNFWFWTIMAAGNVGFAIRDIYLWRKLMKKKIEPEIRHVN</sequence>